<dbReference type="AlphaFoldDB" id="A0A9W7NJG0"/>
<comment type="caution">
    <text evidence="1">The sequence shown here is derived from an EMBL/GenBank/DDBJ whole genome shotgun (WGS) entry which is preliminary data.</text>
</comment>
<protein>
    <submittedName>
        <fullName evidence="1">Uncharacterized protein</fullName>
    </submittedName>
</protein>
<accession>A0A9W7NJG0</accession>
<proteinExistence type="predicted"/>
<keyword evidence="2" id="KW-1185">Reference proteome</keyword>
<evidence type="ECO:0000313" key="2">
    <source>
        <dbReference type="Proteomes" id="UP000480854"/>
    </source>
</evidence>
<dbReference type="RefSeq" id="WP_149469458.1">
    <property type="nucleotide sequence ID" value="NZ_QOKW01000009.1"/>
</dbReference>
<sequence length="470" mass="50444">MVDDEDFGTLIEAGTVAERWDAARRLMARRKHLEAAASPRFDEALSWLGHAVTQGTEIDRLLAVDVLVRIGNAVKTRAGDVERALRSALGCPLPSLRVLDAAALPPAAKASEVRENVVGALKFAPDGWVFPWLISTLAQEERSARCRAEAFDRLVACEPRVEVWLDALAAEDWSHVREKGNAGKTAVQRARDILAAFSDAISRHRRQIAVGDATGIALQAVLRAIAPLSPNAQAPAGIDGAAIATASAVDGLIAARIDLVAEADTYAVLETVWRWWRPLPYPEAVAEAMRPVAMLIEGAIRLRAGLGQRSEGLAQRLTQALGSQNASRAALTTLADRSVGLSPDVDDWLRGIERTTSSGGDSTALDRVASRDILAALAPVFSDAVQAERLRWPTDRLKAVAVAVGRLGRSLALEEEGVAGEPVEFRPAVHETVDGVTPPDPKVVIVEPMIVRRRRDGGADVLRKAIVRQA</sequence>
<dbReference type="EMBL" id="QOKW01000009">
    <property type="protein sequence ID" value="KAA0680357.1"/>
    <property type="molecule type" value="Genomic_DNA"/>
</dbReference>
<name>A0A9W7NJG0_9PROT</name>
<organism evidence="1 2">
    <name type="scientific">Roseomonas genomospecies 6</name>
    <dbReference type="NCBI Taxonomy" id="214106"/>
    <lineage>
        <taxon>Bacteria</taxon>
        <taxon>Pseudomonadati</taxon>
        <taxon>Pseudomonadota</taxon>
        <taxon>Alphaproteobacteria</taxon>
        <taxon>Acetobacterales</taxon>
        <taxon>Roseomonadaceae</taxon>
        <taxon>Roseomonas</taxon>
    </lineage>
</organism>
<dbReference type="OrthoDB" id="6064552at2"/>
<dbReference type="Proteomes" id="UP000480854">
    <property type="component" value="Unassembled WGS sequence"/>
</dbReference>
<reference evidence="1 2" key="1">
    <citation type="submission" date="2018-07" db="EMBL/GenBank/DDBJ databases">
        <title>Genome sequence of Azospirillum sp. ATCC 49961.</title>
        <authorList>
            <person name="Sant'Anna F.H."/>
            <person name="Baldani J.I."/>
            <person name="Zilli J.E."/>
            <person name="Reis V.M."/>
            <person name="Hartmann A."/>
            <person name="Cruz L."/>
            <person name="de Souza E.M."/>
            <person name="de Oliveira Pedrosa F."/>
            <person name="Passaglia L.M.P."/>
        </authorList>
    </citation>
    <scope>NUCLEOTIDE SEQUENCE [LARGE SCALE GENOMIC DNA]</scope>
    <source>
        <strain evidence="1 2">ATCC 49961</strain>
    </source>
</reference>
<gene>
    <name evidence="1" type="ORF">DS843_13670</name>
</gene>
<evidence type="ECO:0000313" key="1">
    <source>
        <dbReference type="EMBL" id="KAA0680357.1"/>
    </source>
</evidence>